<proteinExistence type="inferred from homology"/>
<dbReference type="PROSITE" id="PS51160">
    <property type="entry name" value="ACYLPHOSPHATASE_3"/>
    <property type="match status" value="1"/>
</dbReference>
<comment type="caution">
    <text evidence="4">The sequence shown here is derived from an EMBL/GenBank/DDBJ whole genome shotgun (WGS) entry which is preliminary data.</text>
</comment>
<dbReference type="Pfam" id="PF00708">
    <property type="entry name" value="Acylphosphatase"/>
    <property type="match status" value="1"/>
</dbReference>
<dbReference type="EMBL" id="JBFOLJ010000002">
    <property type="protein sequence ID" value="KAL2553651.1"/>
    <property type="molecule type" value="Genomic_DNA"/>
</dbReference>
<keyword evidence="5" id="KW-1185">Reference proteome</keyword>
<dbReference type="PANTHER" id="PTHR47268">
    <property type="entry name" value="ACYLPHOSPHATASE"/>
    <property type="match status" value="1"/>
</dbReference>
<evidence type="ECO:0000313" key="5">
    <source>
        <dbReference type="Proteomes" id="UP001604277"/>
    </source>
</evidence>
<gene>
    <name evidence="4" type="ORF">Fot_07270</name>
</gene>
<evidence type="ECO:0000259" key="3">
    <source>
        <dbReference type="PROSITE" id="PS51160"/>
    </source>
</evidence>
<protein>
    <submittedName>
        <fullName evidence="4">Acylphosphatase</fullName>
    </submittedName>
</protein>
<reference evidence="5" key="1">
    <citation type="submission" date="2024-07" db="EMBL/GenBank/DDBJ databases">
        <title>Two chromosome-level genome assemblies of Korean endemic species Abeliophyllum distichum and Forsythia ovata (Oleaceae).</title>
        <authorList>
            <person name="Jang H."/>
        </authorList>
    </citation>
    <scope>NUCLEOTIDE SEQUENCE [LARGE SCALE GENOMIC DNA]</scope>
</reference>
<dbReference type="Proteomes" id="UP001604277">
    <property type="component" value="Unassembled WGS sequence"/>
</dbReference>
<evidence type="ECO:0000313" key="4">
    <source>
        <dbReference type="EMBL" id="KAL2553651.1"/>
    </source>
</evidence>
<comment type="similarity">
    <text evidence="2">Belongs to the acylphosphatase family.</text>
</comment>
<sequence length="239" mass="27349">MQMSNHLMTTCLIRPSVARGLINFPSWEPDPVMQQRSPKQSLTCTLACIPPIKELLLDKQVPVNLKNHSLTRTVLIIGSMGIAPKTAVIYRHWQNKEPKRRIELLLEKVKVLFLKHDIQCLNRMIITCSYGLHHVRVVIKGKVHGVFYMKWTIDNATELGLKGLFRNRRNGSVEALFSGSLEKVQEMEQRCRSGPPDAIVTGLEVFPSTDDPETKLMQKHEFVNRDLKQRGEYQAACKH</sequence>
<evidence type="ECO:0000256" key="1">
    <source>
        <dbReference type="PROSITE-ProRule" id="PRU00520"/>
    </source>
</evidence>
<name>A0ABD1WVC2_9LAMI</name>
<dbReference type="InterPro" id="IPR001792">
    <property type="entry name" value="Acylphosphatase-like_dom"/>
</dbReference>
<dbReference type="InterPro" id="IPR036046">
    <property type="entry name" value="Acylphosphatase-like_dom_sf"/>
</dbReference>
<feature type="domain" description="Acylphosphatase-like" evidence="3">
    <location>
        <begin position="134"/>
        <end position="220"/>
    </location>
</feature>
<dbReference type="SUPFAM" id="SSF54975">
    <property type="entry name" value="Acylphosphatase/BLUF domain-like"/>
    <property type="match status" value="1"/>
</dbReference>
<accession>A0ABD1WVC2</accession>
<dbReference type="PANTHER" id="PTHR47268:SF4">
    <property type="entry name" value="ACYLPHOSPHATASE"/>
    <property type="match status" value="1"/>
</dbReference>
<evidence type="ECO:0000256" key="2">
    <source>
        <dbReference type="RuleBase" id="RU004168"/>
    </source>
</evidence>
<comment type="caution">
    <text evidence="1">Lacks conserved residue(s) required for the propagation of feature annotation.</text>
</comment>
<dbReference type="Gene3D" id="3.30.70.100">
    <property type="match status" value="1"/>
</dbReference>
<organism evidence="4 5">
    <name type="scientific">Forsythia ovata</name>
    <dbReference type="NCBI Taxonomy" id="205694"/>
    <lineage>
        <taxon>Eukaryota</taxon>
        <taxon>Viridiplantae</taxon>
        <taxon>Streptophyta</taxon>
        <taxon>Embryophyta</taxon>
        <taxon>Tracheophyta</taxon>
        <taxon>Spermatophyta</taxon>
        <taxon>Magnoliopsida</taxon>
        <taxon>eudicotyledons</taxon>
        <taxon>Gunneridae</taxon>
        <taxon>Pentapetalae</taxon>
        <taxon>asterids</taxon>
        <taxon>lamiids</taxon>
        <taxon>Lamiales</taxon>
        <taxon>Oleaceae</taxon>
        <taxon>Forsythieae</taxon>
        <taxon>Forsythia</taxon>
    </lineage>
</organism>
<dbReference type="AlphaFoldDB" id="A0ABD1WVC2"/>
<dbReference type="InterPro" id="IPR020456">
    <property type="entry name" value="Acylphosphatase"/>
</dbReference>